<evidence type="ECO:0000313" key="5">
    <source>
        <dbReference type="Proteomes" id="UP000320235"/>
    </source>
</evidence>
<dbReference type="GO" id="GO:0006355">
    <property type="term" value="P:regulation of DNA-templated transcription"/>
    <property type="evidence" value="ECO:0007669"/>
    <property type="project" value="InterPro"/>
</dbReference>
<dbReference type="PANTHER" id="PTHR30185:SF12">
    <property type="entry name" value="TRANSCRIPTIONAL REGULATOR MANR"/>
    <property type="match status" value="1"/>
</dbReference>
<organism evidence="4 5">
    <name type="scientific">Microbacterium kyungheense</name>
    <dbReference type="NCBI Taxonomy" id="1263636"/>
    <lineage>
        <taxon>Bacteria</taxon>
        <taxon>Bacillati</taxon>
        <taxon>Actinomycetota</taxon>
        <taxon>Actinomycetes</taxon>
        <taxon>Micrococcales</taxon>
        <taxon>Microbacteriaceae</taxon>
        <taxon>Microbacterium</taxon>
    </lineage>
</organism>
<name>A0A543FKR4_9MICO</name>
<keyword evidence="5" id="KW-1185">Reference proteome</keyword>
<dbReference type="Proteomes" id="UP000320235">
    <property type="component" value="Unassembled WGS sequence"/>
</dbReference>
<feature type="domain" description="PTS EIIA type-2" evidence="2">
    <location>
        <begin position="531"/>
        <end position="674"/>
    </location>
</feature>
<feature type="domain" description="PRD" evidence="3">
    <location>
        <begin position="323"/>
        <end position="429"/>
    </location>
</feature>
<gene>
    <name evidence="4" type="ORF">FB391_0757</name>
</gene>
<dbReference type="Gene3D" id="1.10.1790.10">
    <property type="entry name" value="PRD domain"/>
    <property type="match status" value="1"/>
</dbReference>
<dbReference type="PANTHER" id="PTHR30185">
    <property type="entry name" value="CRYPTIC BETA-GLUCOSIDE BGL OPERON ANTITERMINATOR"/>
    <property type="match status" value="1"/>
</dbReference>
<reference evidence="4 5" key="1">
    <citation type="submission" date="2019-06" db="EMBL/GenBank/DDBJ databases">
        <title>Sequencing the genomes of 1000 actinobacteria strains.</title>
        <authorList>
            <person name="Klenk H.-P."/>
        </authorList>
    </citation>
    <scope>NUCLEOTIDE SEQUENCE [LARGE SCALE GENOMIC DNA]</scope>
    <source>
        <strain evidence="4 5">DSM 105492</strain>
    </source>
</reference>
<dbReference type="InterPro" id="IPR002178">
    <property type="entry name" value="PTS_EIIA_type-2_dom"/>
</dbReference>
<dbReference type="AlphaFoldDB" id="A0A543FKR4"/>
<dbReference type="InterPro" id="IPR036388">
    <property type="entry name" value="WH-like_DNA-bd_sf"/>
</dbReference>
<dbReference type="SUPFAM" id="SSF55804">
    <property type="entry name" value="Phoshotransferase/anion transport protein"/>
    <property type="match status" value="1"/>
</dbReference>
<dbReference type="InterPro" id="IPR036634">
    <property type="entry name" value="PRD_sf"/>
</dbReference>
<dbReference type="PROSITE" id="PS51372">
    <property type="entry name" value="PRD_2"/>
    <property type="match status" value="1"/>
</dbReference>
<protein>
    <submittedName>
        <fullName evidence="4">BglG family transcriptional antiterminator</fullName>
    </submittedName>
</protein>
<dbReference type="InterPro" id="IPR050661">
    <property type="entry name" value="BglG_antiterminators"/>
</dbReference>
<dbReference type="InterPro" id="IPR016152">
    <property type="entry name" value="PTrfase/Anion_transptr"/>
</dbReference>
<dbReference type="EMBL" id="VFPE01000001">
    <property type="protein sequence ID" value="TQM34469.1"/>
    <property type="molecule type" value="Genomic_DNA"/>
</dbReference>
<dbReference type="Pfam" id="PF00359">
    <property type="entry name" value="PTS_EIIA_2"/>
    <property type="match status" value="1"/>
</dbReference>
<dbReference type="Pfam" id="PF00874">
    <property type="entry name" value="PRD"/>
    <property type="match status" value="1"/>
</dbReference>
<evidence type="ECO:0000259" key="3">
    <source>
        <dbReference type="PROSITE" id="PS51372"/>
    </source>
</evidence>
<sequence>MKPLGVDNQSFFRGGGNAGCRDRSGPAHPWLTGLVTRARQDRVLGLLVREGDWVTASTLADALGVTPRSIRSYVTAVNARVAGGVAIESGPQGYRAGPEAAAALRVEADAGTPRDRLHTVVRALLDAPEGIDVFDTAEALHVSPATLDADLARVRGLLGGTELTLERSASRARLRGTEGAQRRLLSKLAHDEMDAKSFDLSALRRTLGEGSVGARAFGPFKTELVARLGDLGWFVNEFGIADVVMHIAIAADRVAQDRPLDTAEPVGAGERPTQTQVAEIIADLSERHLGVRLGSADLQHLSTLVLTRVVAPDRGVAASTLPGLDPETEAVVRDVVTAAADEFLVDIAHDDFIARLALHVQNLLHRAREQAWSRNPLTRSLKSTYPMIFEVAVFIASRLQQRLGIPLPDDEIAYIAMHVGGRLERSRRADQLLTATIVCPGYYDLHELLRSSVDRSLGQAIEVVGVETRVDPDWASIDTDLVLTTIEPVTPADRIVRIQPFLTDADVERVQAAAGRIRRSRRLARLRAELERYFEPSAFVRGVGGDEEDVIRGLGALLRERGVIDETYIERTIERERLSSTAFTDALAVPHALEMTASRTAIAIGIADPSMPWGDGRVQVVALVAFSETDREAFQTVFEQFVEVFSERDSVQRIVRRGTDFNAFLDELVAVIDG</sequence>
<accession>A0A543FKR4</accession>
<evidence type="ECO:0000259" key="2">
    <source>
        <dbReference type="PROSITE" id="PS51094"/>
    </source>
</evidence>
<evidence type="ECO:0000313" key="4">
    <source>
        <dbReference type="EMBL" id="TQM34469.1"/>
    </source>
</evidence>
<dbReference type="SUPFAM" id="SSF63520">
    <property type="entry name" value="PTS-regulatory domain, PRD"/>
    <property type="match status" value="1"/>
</dbReference>
<dbReference type="PROSITE" id="PS51094">
    <property type="entry name" value="PTS_EIIA_TYPE_2"/>
    <property type="match status" value="1"/>
</dbReference>
<dbReference type="Gene3D" id="3.40.930.10">
    <property type="entry name" value="Mannitol-specific EII, Chain A"/>
    <property type="match status" value="1"/>
</dbReference>
<keyword evidence="1" id="KW-0677">Repeat</keyword>
<evidence type="ECO:0000256" key="1">
    <source>
        <dbReference type="ARBA" id="ARBA00022737"/>
    </source>
</evidence>
<comment type="caution">
    <text evidence="4">The sequence shown here is derived from an EMBL/GenBank/DDBJ whole genome shotgun (WGS) entry which is preliminary data.</text>
</comment>
<dbReference type="Gene3D" id="1.10.10.10">
    <property type="entry name" value="Winged helix-like DNA-binding domain superfamily/Winged helix DNA-binding domain"/>
    <property type="match status" value="1"/>
</dbReference>
<dbReference type="InterPro" id="IPR011608">
    <property type="entry name" value="PRD"/>
</dbReference>
<proteinExistence type="predicted"/>